<proteinExistence type="predicted"/>
<reference evidence="1 2" key="1">
    <citation type="submission" date="2016-07" db="EMBL/GenBank/DDBJ databases">
        <title>Multiple horizontal gene transfer events from other fungi enriched the ability of initially mycotrophic Trichoderma (Ascomycota) to feed on dead plant biomass.</title>
        <authorList>
            <consortium name="DOE Joint Genome Institute"/>
            <person name="Aerts A."/>
            <person name="Atanasova L."/>
            <person name="Chenthamara K."/>
            <person name="Zhang J."/>
            <person name="Grujic M."/>
            <person name="Henrissat B."/>
            <person name="Kuo A."/>
            <person name="Salamov A."/>
            <person name="Lipzen A."/>
            <person name="Labutti K."/>
            <person name="Barry K."/>
            <person name="Miao Y."/>
            <person name="Rahimi M.J."/>
            <person name="Shen Q."/>
            <person name="Grigoriev I.V."/>
            <person name="Kubicek C.P."/>
            <person name="Druzhinina I.S."/>
        </authorList>
    </citation>
    <scope>NUCLEOTIDE SEQUENCE [LARGE SCALE GENOMIC DNA]</scope>
    <source>
        <strain evidence="1 2">ATCC 18648</strain>
    </source>
</reference>
<evidence type="ECO:0000313" key="2">
    <source>
        <dbReference type="Proteomes" id="UP000240760"/>
    </source>
</evidence>
<keyword evidence="2" id="KW-1185">Reference proteome</keyword>
<dbReference type="EMBL" id="KZ679133">
    <property type="protein sequence ID" value="PTB75519.1"/>
    <property type="molecule type" value="Genomic_DNA"/>
</dbReference>
<sequence>MPSCSASSLWRLKPRAAPGGWFSPTADCPKGGGETCSGDWDLTSAACRYVQKIPWHVVWGQSSVGGQAPHRRDLIACFHYPDLGAAQRREEADDFGGKAESQYYRYHGARHGAKAALEDEPLAPQRQGYRRALRSLVLPAALHESASWMALSTSLQRRLTPLFWIKSLMLGSLSCRAAALASREGVLIMGSLPPPWMSVGRAPWQRAAALRSGATSHCLVSSDLVFVVAHNIVCHCPLSIFHSQTSGRV</sequence>
<evidence type="ECO:0000313" key="1">
    <source>
        <dbReference type="EMBL" id="PTB75519.1"/>
    </source>
</evidence>
<name>A0A2T4C1T6_TRILO</name>
<dbReference type="Proteomes" id="UP000240760">
    <property type="component" value="Unassembled WGS sequence"/>
</dbReference>
<protein>
    <submittedName>
        <fullName evidence="1">Uncharacterized protein</fullName>
    </submittedName>
</protein>
<dbReference type="AlphaFoldDB" id="A0A2T4C1T6"/>
<organism evidence="1 2">
    <name type="scientific">Trichoderma longibrachiatum ATCC 18648</name>
    <dbReference type="NCBI Taxonomy" id="983965"/>
    <lineage>
        <taxon>Eukaryota</taxon>
        <taxon>Fungi</taxon>
        <taxon>Dikarya</taxon>
        <taxon>Ascomycota</taxon>
        <taxon>Pezizomycotina</taxon>
        <taxon>Sordariomycetes</taxon>
        <taxon>Hypocreomycetidae</taxon>
        <taxon>Hypocreales</taxon>
        <taxon>Hypocreaceae</taxon>
        <taxon>Trichoderma</taxon>
    </lineage>
</organism>
<gene>
    <name evidence="1" type="ORF">M440DRAFT_324515</name>
</gene>
<accession>A0A2T4C1T6</accession>